<evidence type="ECO:0000313" key="5">
    <source>
        <dbReference type="Proteomes" id="UP000321436"/>
    </source>
</evidence>
<dbReference type="PIRSF" id="PIRSF018266">
    <property type="entry name" value="FecR"/>
    <property type="match status" value="1"/>
</dbReference>
<proteinExistence type="predicted"/>
<dbReference type="PANTHER" id="PTHR30273:SF2">
    <property type="entry name" value="PROTEIN FECR"/>
    <property type="match status" value="1"/>
</dbReference>
<name>A0A512RG43_9BACT</name>
<dbReference type="PANTHER" id="PTHR30273">
    <property type="entry name" value="PERIPLASMIC SIGNAL SENSOR AND SIGMA FACTOR ACTIVATOR FECR-RELATED"/>
    <property type="match status" value="1"/>
</dbReference>
<dbReference type="Gene3D" id="2.60.120.1440">
    <property type="match status" value="1"/>
</dbReference>
<evidence type="ECO:0000313" key="4">
    <source>
        <dbReference type="EMBL" id="GEP94687.1"/>
    </source>
</evidence>
<evidence type="ECO:0000256" key="1">
    <source>
        <dbReference type="SAM" id="Phobius"/>
    </source>
</evidence>
<comment type="caution">
    <text evidence="4">The sequence shown here is derived from an EMBL/GenBank/DDBJ whole genome shotgun (WGS) entry which is preliminary data.</text>
</comment>
<dbReference type="GO" id="GO:0016989">
    <property type="term" value="F:sigma factor antagonist activity"/>
    <property type="evidence" value="ECO:0007669"/>
    <property type="project" value="TreeGrafter"/>
</dbReference>
<dbReference type="EMBL" id="BKAU01000001">
    <property type="protein sequence ID" value="GEP94687.1"/>
    <property type="molecule type" value="Genomic_DNA"/>
</dbReference>
<feature type="domain" description="Protein FecR C-terminal" evidence="3">
    <location>
        <begin position="310"/>
        <end position="374"/>
    </location>
</feature>
<dbReference type="AlphaFoldDB" id="A0A512RG43"/>
<accession>A0A512RG43</accession>
<dbReference type="Proteomes" id="UP000321436">
    <property type="component" value="Unassembled WGS sequence"/>
</dbReference>
<keyword evidence="1" id="KW-1133">Transmembrane helix</keyword>
<dbReference type="Pfam" id="PF04773">
    <property type="entry name" value="FecR"/>
    <property type="match status" value="1"/>
</dbReference>
<feature type="transmembrane region" description="Helical" evidence="1">
    <location>
        <begin position="73"/>
        <end position="93"/>
    </location>
</feature>
<keyword evidence="1" id="KW-0472">Membrane</keyword>
<dbReference type="InterPro" id="IPR012373">
    <property type="entry name" value="Ferrdict_sens_TM"/>
</dbReference>
<dbReference type="Gene3D" id="3.55.50.30">
    <property type="match status" value="1"/>
</dbReference>
<organism evidence="4 5">
    <name type="scientific">Chitinophaga cymbidii</name>
    <dbReference type="NCBI Taxonomy" id="1096750"/>
    <lineage>
        <taxon>Bacteria</taxon>
        <taxon>Pseudomonadati</taxon>
        <taxon>Bacteroidota</taxon>
        <taxon>Chitinophagia</taxon>
        <taxon>Chitinophagales</taxon>
        <taxon>Chitinophagaceae</taxon>
        <taxon>Chitinophaga</taxon>
    </lineage>
</organism>
<sequence>MTRPTRAQLNELADKWMKGTITPSERELLDKWYDLDAGEPLAWDDESEEQLAARLLSNINTQKNPSYSSGRRWQIPAAAILLIALGIGAYLYVSRSDSPRQVAVTDKAIKPGRNQAILTLGNGEKIVLTDAANGEVASRSGVKITKTADGQLVYDAANATDENSPLEYNSIEAPAGGQWQVKLPDGSVIFLNASSGITYPTRFVGNERKVQMTGEAYFEIAPDRKMPFRVESRGQTVEVLGTHFNIMAYADEKMIRTTLLEGSVRIVTDAESKMLEPGEQAQLAENKLKVARDVDMEEVMAWKNGYFKFNESLESIMAKIARWYDVEVEYRDKPASDLTFSGKISRSRDISGILKMLEYTGDVHFQLEGRKVIVTK</sequence>
<dbReference type="OrthoDB" id="629393at2"/>
<keyword evidence="5" id="KW-1185">Reference proteome</keyword>
<evidence type="ECO:0000259" key="3">
    <source>
        <dbReference type="Pfam" id="PF16344"/>
    </source>
</evidence>
<dbReference type="Pfam" id="PF16344">
    <property type="entry name" value="FecR_C"/>
    <property type="match status" value="1"/>
</dbReference>
<keyword evidence="1" id="KW-0812">Transmembrane</keyword>
<gene>
    <name evidence="4" type="ORF">CCY01nite_09470</name>
</gene>
<evidence type="ECO:0000259" key="2">
    <source>
        <dbReference type="Pfam" id="PF04773"/>
    </source>
</evidence>
<dbReference type="InterPro" id="IPR006860">
    <property type="entry name" value="FecR"/>
</dbReference>
<feature type="domain" description="FecR protein" evidence="2">
    <location>
        <begin position="171"/>
        <end position="265"/>
    </location>
</feature>
<protein>
    <submittedName>
        <fullName evidence="4">Iron dicitrate transporter FecR</fullName>
    </submittedName>
</protein>
<dbReference type="RefSeq" id="WP_146858299.1">
    <property type="nucleotide sequence ID" value="NZ_BKAU01000001.1"/>
</dbReference>
<reference evidence="4 5" key="1">
    <citation type="submission" date="2019-07" db="EMBL/GenBank/DDBJ databases">
        <title>Whole genome shotgun sequence of Chitinophaga cymbidii NBRC 109752.</title>
        <authorList>
            <person name="Hosoyama A."/>
            <person name="Uohara A."/>
            <person name="Ohji S."/>
            <person name="Ichikawa N."/>
        </authorList>
    </citation>
    <scope>NUCLEOTIDE SEQUENCE [LARGE SCALE GENOMIC DNA]</scope>
    <source>
        <strain evidence="4 5">NBRC 109752</strain>
    </source>
</reference>
<dbReference type="InterPro" id="IPR032508">
    <property type="entry name" value="FecR_C"/>
</dbReference>